<organism evidence="2">
    <name type="scientific">Corethron hystrix</name>
    <dbReference type="NCBI Taxonomy" id="216773"/>
    <lineage>
        <taxon>Eukaryota</taxon>
        <taxon>Sar</taxon>
        <taxon>Stramenopiles</taxon>
        <taxon>Ochrophyta</taxon>
        <taxon>Bacillariophyta</taxon>
        <taxon>Coscinodiscophyceae</taxon>
        <taxon>Corethrophycidae</taxon>
        <taxon>Corethrales</taxon>
        <taxon>Corethraceae</taxon>
        <taxon>Corethron</taxon>
    </lineage>
</organism>
<dbReference type="AlphaFoldDB" id="A0A7S1C2E4"/>
<accession>A0A7S1C2E4</accession>
<dbReference type="PANTHER" id="PTHR15002:SF0">
    <property type="entry name" value="RIBOSOMAL BIOGENESIS PROTEIN LAS1L"/>
    <property type="match status" value="1"/>
</dbReference>
<dbReference type="GO" id="GO:0000460">
    <property type="term" value="P:maturation of 5.8S rRNA"/>
    <property type="evidence" value="ECO:0007669"/>
    <property type="project" value="TreeGrafter"/>
</dbReference>
<dbReference type="InterPro" id="IPR007174">
    <property type="entry name" value="Las1"/>
</dbReference>
<reference evidence="2" key="1">
    <citation type="submission" date="2021-01" db="EMBL/GenBank/DDBJ databases">
        <authorList>
            <person name="Corre E."/>
            <person name="Pelletier E."/>
            <person name="Niang G."/>
            <person name="Scheremetjew M."/>
            <person name="Finn R."/>
            <person name="Kale V."/>
            <person name="Holt S."/>
            <person name="Cochrane G."/>
            <person name="Meng A."/>
            <person name="Brown T."/>
            <person name="Cohen L."/>
        </authorList>
    </citation>
    <scope>NUCLEOTIDE SEQUENCE</scope>
    <source>
        <strain evidence="2">308</strain>
    </source>
</reference>
<evidence type="ECO:0000256" key="1">
    <source>
        <dbReference type="SAM" id="MobiDB-lite"/>
    </source>
</evidence>
<feature type="compositionally biased region" description="Acidic residues" evidence="1">
    <location>
        <begin position="624"/>
        <end position="641"/>
    </location>
</feature>
<dbReference type="GO" id="GO:0090730">
    <property type="term" value="C:Las1 complex"/>
    <property type="evidence" value="ECO:0007669"/>
    <property type="project" value="InterPro"/>
</dbReference>
<dbReference type="EMBL" id="HBFR01042935">
    <property type="protein sequence ID" value="CAD8904192.1"/>
    <property type="molecule type" value="Transcribed_RNA"/>
</dbReference>
<feature type="region of interest" description="Disordered" evidence="1">
    <location>
        <begin position="209"/>
        <end position="234"/>
    </location>
</feature>
<proteinExistence type="predicted"/>
<gene>
    <name evidence="2" type="ORF">CHYS00102_LOCUS31412</name>
</gene>
<feature type="compositionally biased region" description="Basic residues" evidence="1">
    <location>
        <begin position="1"/>
        <end position="12"/>
    </location>
</feature>
<evidence type="ECO:0000313" key="2">
    <source>
        <dbReference type="EMBL" id="CAD8904192.1"/>
    </source>
</evidence>
<protein>
    <submittedName>
        <fullName evidence="2">Uncharacterized protein</fullName>
    </submittedName>
</protein>
<dbReference type="GO" id="GO:0000470">
    <property type="term" value="P:maturation of LSU-rRNA"/>
    <property type="evidence" value="ECO:0007669"/>
    <property type="project" value="TreeGrafter"/>
</dbReference>
<feature type="compositionally biased region" description="Low complexity" evidence="1">
    <location>
        <begin position="642"/>
        <end position="658"/>
    </location>
</feature>
<dbReference type="PANTHER" id="PTHR15002">
    <property type="entry name" value="RIBOSOMAL BIOGENESIS PROTEIN LAS1L"/>
    <property type="match status" value="1"/>
</dbReference>
<feature type="region of interest" description="Disordered" evidence="1">
    <location>
        <begin position="619"/>
        <end position="662"/>
    </location>
</feature>
<dbReference type="GO" id="GO:0004519">
    <property type="term" value="F:endonuclease activity"/>
    <property type="evidence" value="ECO:0007669"/>
    <property type="project" value="InterPro"/>
</dbReference>
<dbReference type="Pfam" id="PF04031">
    <property type="entry name" value="Las1"/>
    <property type="match status" value="1"/>
</dbReference>
<sequence>MSHPHEPKKRPRASISSSLDNQSYNSHSASLSTPRPVPWPTPSHYVRTSLPLFSTSSPDALLSQSLRAVAIYHRRSAGGGSSSGGRVGSATPPLRGGLSGVPVRLSCAASLSHLLSLTPSPEVHSALALAIVRSVNLFTDAARRRSCLGGGGPAASEPVSALAERIGLPNYVVMVRHGCAHERTLPGYKVLKISAETILRWIREEEERKQLPQQHQKRDGRLDSAHRQPPSRHFHHLPQDYNDLLHFIEQQSKSLALVAEKEAKELVVEAVRKFPGLHVRFIVEATEALLDTLLLVPADANSNAGENFDADNKFVDEIIFSATKKKPILHGDAKATVNTDANANISVDTNSNANARASANANADANSNEDKVHEKGMPPAEKKNDTTAIKQTANVASRWIKYFLSTHFYTALLLPPSLEKKRTDCDKKYGYDCDIRYCPAPRWLLFNKILQHFSGEKEGLIKNSHQMGKVKVSSWPPLAHLPLQALLNRIISSLALQKQKGWSEEGQAKGDGTERIILDLLDYLLHAVDGAGDEEDGPWVPGWYDRTVQIKDRLFLSSDSCSVSMLHAGCDVTVLEKMGTTIVNAHVDHSGNNVRSKHVLSNAEDKPTSLSLEQIENMLSNNDNSDDNSDDDDTDNDDCENGDGWNNNTNNDANDNGNVSSLKTNDQLMQNEYYSNENCANAIISLKEIEDMLSSSSVNDHSIDDATPTMGTIVCIEEESLSKGKQHHKTVQNNAAVPFVVKIDENQFENNSSPQKMIMADCNVSSSCKLLCIERKKGSLSVRANMSTPETLMKMSDEGEPLENEELYLKAKGVLHHHMKENATSSSAGVVPPCWSLCHEWEPCAIGMMPGYSLKESPII</sequence>
<dbReference type="GO" id="GO:0030687">
    <property type="term" value="C:preribosome, large subunit precursor"/>
    <property type="evidence" value="ECO:0007669"/>
    <property type="project" value="TreeGrafter"/>
</dbReference>
<feature type="compositionally biased region" description="Basic and acidic residues" evidence="1">
    <location>
        <begin position="368"/>
        <end position="385"/>
    </location>
</feature>
<feature type="compositionally biased region" description="Basic and acidic residues" evidence="1">
    <location>
        <begin position="209"/>
        <end position="226"/>
    </location>
</feature>
<feature type="region of interest" description="Disordered" evidence="1">
    <location>
        <begin position="357"/>
        <end position="386"/>
    </location>
</feature>
<feature type="compositionally biased region" description="Low complexity" evidence="1">
    <location>
        <begin position="357"/>
        <end position="366"/>
    </location>
</feature>
<feature type="compositionally biased region" description="Polar residues" evidence="1">
    <location>
        <begin position="14"/>
        <end position="33"/>
    </location>
</feature>
<feature type="region of interest" description="Disordered" evidence="1">
    <location>
        <begin position="1"/>
        <end position="38"/>
    </location>
</feature>
<name>A0A7S1C2E4_9STRA</name>